<evidence type="ECO:0000256" key="3">
    <source>
        <dbReference type="ARBA" id="ARBA00023125"/>
    </source>
</evidence>
<evidence type="ECO:0000313" key="10">
    <source>
        <dbReference type="EMBL" id="EPQ63373.1"/>
    </source>
</evidence>
<dbReference type="InterPro" id="IPR050720">
    <property type="entry name" value="Engrailed_Homeobox_TFs"/>
</dbReference>
<protein>
    <submittedName>
        <fullName evidence="11">Bgt-5169</fullName>
    </submittedName>
</protein>
<dbReference type="PANTHER" id="PTHR24341:SF6">
    <property type="entry name" value="HOMEOBOX PROTEIN INVECTED"/>
    <property type="match status" value="1"/>
</dbReference>
<reference evidence="11" key="3">
    <citation type="submission" date="2018-07" db="EMBL/GenBank/DDBJ databases">
        <authorList>
            <person name="Quirk P.G."/>
            <person name="Krulwich T.A."/>
        </authorList>
    </citation>
    <scope>NUCLEOTIDE SEQUENCE</scope>
    <source>
        <strain evidence="11">96224</strain>
    </source>
</reference>
<feature type="DNA-binding region" description="Homeobox" evidence="6">
    <location>
        <begin position="33"/>
        <end position="92"/>
    </location>
</feature>
<evidence type="ECO:0000313" key="12">
    <source>
        <dbReference type="Proteomes" id="UP000053110"/>
    </source>
</evidence>
<comment type="similarity">
    <text evidence="2">Belongs to the engrailed homeobox family.</text>
</comment>
<dbReference type="Proteomes" id="UP000053110">
    <property type="component" value="Unassembled WGS sequence"/>
</dbReference>
<reference evidence="10" key="2">
    <citation type="submission" date="2013-01" db="EMBL/GenBank/DDBJ databases">
        <title>The wheat powdery mildew genome reveals unique evolution of an obligate biotroph.</title>
        <authorList>
            <person name="Oberhaensli S."/>
            <person name="Wicker T."/>
            <person name="Keller B."/>
        </authorList>
    </citation>
    <scope>NUCLEOTIDE SEQUENCE</scope>
    <source>
        <strain evidence="10">96224</strain>
    </source>
</reference>
<comment type="subcellular location">
    <subcellularLocation>
        <location evidence="1 6 7">Nucleus</location>
    </subcellularLocation>
</comment>
<dbReference type="SMART" id="SM00389">
    <property type="entry name" value="HOX"/>
    <property type="match status" value="1"/>
</dbReference>
<dbReference type="InterPro" id="IPR017970">
    <property type="entry name" value="Homeobox_CS"/>
</dbReference>
<dbReference type="Gene3D" id="1.10.10.60">
    <property type="entry name" value="Homeodomain-like"/>
    <property type="match status" value="1"/>
</dbReference>
<dbReference type="Pfam" id="PF00046">
    <property type="entry name" value="Homeodomain"/>
    <property type="match status" value="1"/>
</dbReference>
<evidence type="ECO:0000259" key="9">
    <source>
        <dbReference type="PROSITE" id="PS50071"/>
    </source>
</evidence>
<dbReference type="EMBL" id="KE375125">
    <property type="protein sequence ID" value="EPQ63373.1"/>
    <property type="molecule type" value="Genomic_DNA"/>
</dbReference>
<sequence length="634" mass="69769">MAQYTQSIPSRPKVKLGNKFHTSKAPLIHSGRTIETKPRLGKDEVATLEREFRRNSKPSTETKIAYATQMKVDLPRINNWFQNRRAKRRQERIEREEKALIEISPQNPAEAAHVQCLNPLTSESLTNSIDTVATGTSHPLQYFSNLSIESNNALLGTNHHMYITTTPITSQYPTEDGETSFTLENAFMPEDVDSNSSNQFVETLSYGFDHTSFKDTVSYLTTQLVPKSHPIINVGDQGTSTDSTQLMFGENNLHSQSPASIQSPMEFIGLENNQDLLREGQLGRTIDECTNSNFIDGTVPTGSGHASFTDSLENTICNAGTTLYNQGPLPAPVDVPFISRPPSNIASRRKKVQQRPAALIPDTIDGHGTVGPRTASQVERFHRPRESPLASPMRRIVSAGGNRAVASGRVQKPGSELSQRSPISLGGFEKMSRYVENGHQNFRNCPSLSCASPQSSSFAPLTPLSVKDMSLVNWESANSTLSPTVMSPDNNFAVNGTNTFVSLEAGNQNLASPVSCYFHPLAQTPRDYNFGSEFSEKSTFAGQNDGFFNTYQTSPFVYPLGQSPLPVFAPQLNADLFAYELSLNTPTGPEVSIQSGNEKLIVDNCYHPPKPATLKAKFNKTFQFSHTTPADYEK</sequence>
<dbReference type="PROSITE" id="PS50071">
    <property type="entry name" value="HOMEOBOX_2"/>
    <property type="match status" value="1"/>
</dbReference>
<evidence type="ECO:0000256" key="4">
    <source>
        <dbReference type="ARBA" id="ARBA00023155"/>
    </source>
</evidence>
<dbReference type="PROSITE" id="PS00027">
    <property type="entry name" value="HOMEOBOX_1"/>
    <property type="match status" value="1"/>
</dbReference>
<dbReference type="OrthoDB" id="6159439at2759"/>
<evidence type="ECO:0000313" key="11">
    <source>
        <dbReference type="EMBL" id="SUZ11898.1"/>
    </source>
</evidence>
<keyword evidence="5 6" id="KW-0539">Nucleus</keyword>
<evidence type="ECO:0000256" key="6">
    <source>
        <dbReference type="PROSITE-ProRule" id="PRU00108"/>
    </source>
</evidence>
<gene>
    <name evidence="10" type="ORF">BGT96224_5169</name>
    <name evidence="11" type="ORF">BGT96224V2_LOCUS5065</name>
</gene>
<reference evidence="12" key="1">
    <citation type="journal article" date="2013" name="Nat. Genet.">
        <title>The wheat powdery mildew genome shows the unique evolution of an obligate biotroph.</title>
        <authorList>
            <person name="Wicker T."/>
            <person name="Oberhaensli S."/>
            <person name="Parlange F."/>
            <person name="Buchmann J.P."/>
            <person name="Shatalina M."/>
            <person name="Roffler S."/>
            <person name="Ben-David R."/>
            <person name="Dolezel J."/>
            <person name="Simkova H."/>
            <person name="Schulze-Lefert P."/>
            <person name="Spanu P.D."/>
            <person name="Bruggmann R."/>
            <person name="Amselem J."/>
            <person name="Quesneville H."/>
            <person name="Ver Loren van Themaat E."/>
            <person name="Paape T."/>
            <person name="Shimizu K.K."/>
            <person name="Keller B."/>
        </authorList>
    </citation>
    <scope>NUCLEOTIDE SEQUENCE [LARGE SCALE GENOMIC DNA]</scope>
    <source>
        <strain evidence="12">96224</strain>
    </source>
</reference>
<keyword evidence="3 6" id="KW-0238">DNA-binding</keyword>
<evidence type="ECO:0000256" key="1">
    <source>
        <dbReference type="ARBA" id="ARBA00004123"/>
    </source>
</evidence>
<name>A0A061HK65_BLUGR</name>
<dbReference type="GO" id="GO:0000981">
    <property type="term" value="F:DNA-binding transcription factor activity, RNA polymerase II-specific"/>
    <property type="evidence" value="ECO:0007669"/>
    <property type="project" value="InterPro"/>
</dbReference>
<feature type="domain" description="Homeobox" evidence="9">
    <location>
        <begin position="31"/>
        <end position="91"/>
    </location>
</feature>
<dbReference type="HOGENOM" id="CLU_023864_0_0_1"/>
<dbReference type="AlphaFoldDB" id="A0A061HK65"/>
<dbReference type="InterPro" id="IPR001356">
    <property type="entry name" value="HD"/>
</dbReference>
<evidence type="ECO:0000256" key="5">
    <source>
        <dbReference type="ARBA" id="ARBA00023242"/>
    </source>
</evidence>
<evidence type="ECO:0000256" key="2">
    <source>
        <dbReference type="ARBA" id="ARBA00010896"/>
    </source>
</evidence>
<proteinExistence type="inferred from homology"/>
<dbReference type="GO" id="GO:0003677">
    <property type="term" value="F:DNA binding"/>
    <property type="evidence" value="ECO:0007669"/>
    <property type="project" value="UniProtKB-UniRule"/>
</dbReference>
<accession>A0A061HK65</accession>
<dbReference type="GO" id="GO:0016586">
    <property type="term" value="C:RSC-type complex"/>
    <property type="evidence" value="ECO:0007669"/>
    <property type="project" value="TreeGrafter"/>
</dbReference>
<organism evidence="11">
    <name type="scientific">Blumeria graminis f. sp. tritici 96224</name>
    <dbReference type="NCBI Taxonomy" id="1268274"/>
    <lineage>
        <taxon>Eukaryota</taxon>
        <taxon>Fungi</taxon>
        <taxon>Dikarya</taxon>
        <taxon>Ascomycota</taxon>
        <taxon>Pezizomycotina</taxon>
        <taxon>Leotiomycetes</taxon>
        <taxon>Erysiphales</taxon>
        <taxon>Erysiphaceae</taxon>
        <taxon>Blumeria</taxon>
    </lineage>
</organism>
<dbReference type="SUPFAM" id="SSF46689">
    <property type="entry name" value="Homeodomain-like"/>
    <property type="match status" value="1"/>
</dbReference>
<evidence type="ECO:0000256" key="8">
    <source>
        <dbReference type="SAM" id="MobiDB-lite"/>
    </source>
</evidence>
<dbReference type="CDD" id="cd00086">
    <property type="entry name" value="homeodomain"/>
    <property type="match status" value="1"/>
</dbReference>
<keyword evidence="4 6" id="KW-0371">Homeobox</keyword>
<dbReference type="EMBL" id="UIGY01000153">
    <property type="protein sequence ID" value="SUZ11898.1"/>
    <property type="molecule type" value="Genomic_DNA"/>
</dbReference>
<feature type="region of interest" description="Disordered" evidence="8">
    <location>
        <begin position="361"/>
        <end position="388"/>
    </location>
</feature>
<dbReference type="InterPro" id="IPR009057">
    <property type="entry name" value="Homeodomain-like_sf"/>
</dbReference>
<evidence type="ECO:0000256" key="7">
    <source>
        <dbReference type="RuleBase" id="RU000682"/>
    </source>
</evidence>
<dbReference type="PANTHER" id="PTHR24341">
    <property type="entry name" value="HOMEOBOX PROTEIN ENGRAILED"/>
    <property type="match status" value="1"/>
</dbReference>